<organism evidence="2 3">
    <name type="scientific">Legionella sainthelensi</name>
    <dbReference type="NCBI Taxonomy" id="28087"/>
    <lineage>
        <taxon>Bacteria</taxon>
        <taxon>Pseudomonadati</taxon>
        <taxon>Pseudomonadota</taxon>
        <taxon>Gammaproteobacteria</taxon>
        <taxon>Legionellales</taxon>
        <taxon>Legionellaceae</taxon>
        <taxon>Legionella</taxon>
    </lineage>
</organism>
<dbReference type="Proteomes" id="UP000054621">
    <property type="component" value="Unassembled WGS sequence"/>
</dbReference>
<evidence type="ECO:0000313" key="3">
    <source>
        <dbReference type="Proteomes" id="UP000054621"/>
    </source>
</evidence>
<protein>
    <submittedName>
        <fullName evidence="2">Hemin binding protein</fullName>
    </submittedName>
</protein>
<keyword evidence="1" id="KW-0732">Signal</keyword>
<feature type="signal peptide" evidence="1">
    <location>
        <begin position="1"/>
        <end position="20"/>
    </location>
</feature>
<sequence>MKLKIINAILFLSLSQFSFAATPEKPSQCPSVSILKTVGVTEVIKENGFWYGAVRSHNYDTNDHWTFAIGPFRTTNENDAKQQALRALDSLSFEKGPLGINIEGQDSWVCLYKNNSGHSAATITPALSYLRSWIAHH</sequence>
<gene>
    <name evidence="2" type="primary">hbp</name>
    <name evidence="2" type="ORF">Lsai_2367</name>
</gene>
<reference evidence="2 3" key="1">
    <citation type="submission" date="2015-11" db="EMBL/GenBank/DDBJ databases">
        <title>Genomic analysis of 38 Legionella species identifies large and diverse effector repertoires.</title>
        <authorList>
            <person name="Burstein D."/>
            <person name="Amaro F."/>
            <person name="Zusman T."/>
            <person name="Lifshitz Z."/>
            <person name="Cohen O."/>
            <person name="Gilbert J.A."/>
            <person name="Pupko T."/>
            <person name="Shuman H.A."/>
            <person name="Segal G."/>
        </authorList>
    </citation>
    <scope>NUCLEOTIDE SEQUENCE [LARGE SCALE GENOMIC DNA]</scope>
    <source>
        <strain evidence="2 3">Mt.St.Helens-4</strain>
    </source>
</reference>
<comment type="caution">
    <text evidence="2">The sequence shown here is derived from an EMBL/GenBank/DDBJ whole genome shotgun (WGS) entry which is preliminary data.</text>
</comment>
<name>A0A0W0YFT0_9GAMM</name>
<dbReference type="eggNOG" id="ENOG5032BTQ">
    <property type="taxonomic scope" value="Bacteria"/>
</dbReference>
<dbReference type="PATRIC" id="fig|28087.4.peg.2546"/>
<accession>A0A0W0YFT0</accession>
<dbReference type="AlphaFoldDB" id="A0A0W0YFT0"/>
<dbReference type="RefSeq" id="WP_027271870.1">
    <property type="nucleotide sequence ID" value="NZ_CAAAJE010000026.1"/>
</dbReference>
<dbReference type="OrthoDB" id="5647725at2"/>
<feature type="chain" id="PRO_5006917574" evidence="1">
    <location>
        <begin position="21"/>
        <end position="137"/>
    </location>
</feature>
<dbReference type="EMBL" id="LNYV01000035">
    <property type="protein sequence ID" value="KTD55508.1"/>
    <property type="molecule type" value="Genomic_DNA"/>
</dbReference>
<evidence type="ECO:0000313" key="2">
    <source>
        <dbReference type="EMBL" id="KTD55508.1"/>
    </source>
</evidence>
<evidence type="ECO:0000256" key="1">
    <source>
        <dbReference type="SAM" id="SignalP"/>
    </source>
</evidence>
<proteinExistence type="predicted"/>